<accession>A0ABY7DZM2</accession>
<evidence type="ECO:0000313" key="2">
    <source>
        <dbReference type="EMBL" id="WAR01711.1"/>
    </source>
</evidence>
<keyword evidence="3" id="KW-1185">Reference proteome</keyword>
<feature type="region of interest" description="Disordered" evidence="1">
    <location>
        <begin position="284"/>
        <end position="314"/>
    </location>
</feature>
<name>A0ABY7DZM2_MYAAR</name>
<organism evidence="2 3">
    <name type="scientific">Mya arenaria</name>
    <name type="common">Soft-shell clam</name>
    <dbReference type="NCBI Taxonomy" id="6604"/>
    <lineage>
        <taxon>Eukaryota</taxon>
        <taxon>Metazoa</taxon>
        <taxon>Spiralia</taxon>
        <taxon>Lophotrochozoa</taxon>
        <taxon>Mollusca</taxon>
        <taxon>Bivalvia</taxon>
        <taxon>Autobranchia</taxon>
        <taxon>Heteroconchia</taxon>
        <taxon>Euheterodonta</taxon>
        <taxon>Imparidentia</taxon>
        <taxon>Neoheterodontei</taxon>
        <taxon>Myida</taxon>
        <taxon>Myoidea</taxon>
        <taxon>Myidae</taxon>
        <taxon>Mya</taxon>
    </lineage>
</organism>
<dbReference type="Proteomes" id="UP001164746">
    <property type="component" value="Chromosome 4"/>
</dbReference>
<evidence type="ECO:0000313" key="3">
    <source>
        <dbReference type="Proteomes" id="UP001164746"/>
    </source>
</evidence>
<reference evidence="2" key="1">
    <citation type="submission" date="2022-11" db="EMBL/GenBank/DDBJ databases">
        <title>Centuries of genome instability and evolution in soft-shell clam transmissible cancer (bioRxiv).</title>
        <authorList>
            <person name="Hart S.F.M."/>
            <person name="Yonemitsu M.A."/>
            <person name="Giersch R.M."/>
            <person name="Beal B.F."/>
            <person name="Arriagada G."/>
            <person name="Davis B.W."/>
            <person name="Ostrander E.A."/>
            <person name="Goff S.P."/>
            <person name="Metzger M.J."/>
        </authorList>
    </citation>
    <scope>NUCLEOTIDE SEQUENCE</scope>
    <source>
        <strain evidence="2">MELC-2E11</strain>
        <tissue evidence="2">Siphon/mantle</tissue>
    </source>
</reference>
<feature type="compositionally biased region" description="Basic and acidic residues" evidence="1">
    <location>
        <begin position="293"/>
        <end position="304"/>
    </location>
</feature>
<feature type="compositionally biased region" description="Polar residues" evidence="1">
    <location>
        <begin position="122"/>
        <end position="142"/>
    </location>
</feature>
<protein>
    <submittedName>
        <fullName evidence="2">Uncharacterized protein</fullName>
    </submittedName>
</protein>
<proteinExistence type="predicted"/>
<dbReference type="EMBL" id="CP111015">
    <property type="protein sequence ID" value="WAR01711.1"/>
    <property type="molecule type" value="Genomic_DNA"/>
</dbReference>
<evidence type="ECO:0000256" key="1">
    <source>
        <dbReference type="SAM" id="MobiDB-lite"/>
    </source>
</evidence>
<gene>
    <name evidence="2" type="ORF">MAR_008269</name>
</gene>
<feature type="region of interest" description="Disordered" evidence="1">
    <location>
        <begin position="118"/>
        <end position="150"/>
    </location>
</feature>
<sequence>MDAMQQTKVRNIVWRDISSHLRRGNIVRFARRFVAAFSRAVSCLRPRLDKSAHDWDWDSDLILEIPSYRTSAQLGNSQRSTDPQGDLALRCHEAAVRCRALEAAMDFGLDIKSTKAMPARSPTWSKTTRFSSSTRMDGTSGKSPAWSEAQTMSSAASAELSSAASVEMSSAASVEMSSAATAELSSAASAELSSAASAELSAAASAECFDGYETDPSSTGSYIESSRCMSLESSCRRQQGFWDRCSSDGDSFHDPGFPTRTSGSDFQSFSDYLRTSDVSFLESFKAAPSSPEDSQRAPSEHNSEKALTSHSELEDSTFATWSTWSTLSSTEGCDEILPNPRRCLIKETPTGRPVAPQQRCLIGYGMKPRRLLADFIRANQCIADEREPTGILAIATRGEPDHDWSESVVTGGARTGVSLENSCGDDGSVAMDTSGVGSCDCQEEQEKRTKLRRFILESGLDGFDVLDLLMLPSLQTDSGTDRSSVLITAVGELEGPKPLKMQRERFESGMVALNGKWKLVYTDKVGEYSDAIGISTARTTRAHQEL</sequence>